<reference evidence="2" key="1">
    <citation type="submission" date="2019-08" db="EMBL/GenBank/DDBJ databases">
        <authorList>
            <person name="Kucharzyk K."/>
            <person name="Murdoch R.W."/>
            <person name="Higgins S."/>
            <person name="Loffler F."/>
        </authorList>
    </citation>
    <scope>NUCLEOTIDE SEQUENCE</scope>
</reference>
<gene>
    <name evidence="2" type="ORF">SDC9_127953</name>
</gene>
<organism evidence="2">
    <name type="scientific">bioreactor metagenome</name>
    <dbReference type="NCBI Taxonomy" id="1076179"/>
    <lineage>
        <taxon>unclassified sequences</taxon>
        <taxon>metagenomes</taxon>
        <taxon>ecological metagenomes</taxon>
    </lineage>
</organism>
<dbReference type="GO" id="GO:0000272">
    <property type="term" value="P:polysaccharide catabolic process"/>
    <property type="evidence" value="ECO:0007669"/>
    <property type="project" value="InterPro"/>
</dbReference>
<accession>A0A645CW28</accession>
<dbReference type="GO" id="GO:0004553">
    <property type="term" value="F:hydrolase activity, hydrolyzing O-glycosyl compounds"/>
    <property type="evidence" value="ECO:0007669"/>
    <property type="project" value="InterPro"/>
</dbReference>
<protein>
    <recommendedName>
        <fullName evidence="1">Dockerin domain-containing protein</fullName>
    </recommendedName>
</protein>
<comment type="caution">
    <text evidence="2">The sequence shown here is derived from an EMBL/GenBank/DDBJ whole genome shotgun (WGS) entry which is preliminary data.</text>
</comment>
<dbReference type="InterPro" id="IPR036439">
    <property type="entry name" value="Dockerin_dom_sf"/>
</dbReference>
<dbReference type="EMBL" id="VSSQ01030382">
    <property type="protein sequence ID" value="MPM80902.1"/>
    <property type="molecule type" value="Genomic_DNA"/>
</dbReference>
<sequence>MRAEVKGTGSIMLTQPFAVYPKTEEIEIPDEPEVVPVDNTTAVIDNTDKVIYGLEEGVTDFSKFVKVTGDAQLSITPTENGYGTGTVIDVIADGKIINTYKVIIFGDVDGDGYSNAYDSIAFQLYMSYNTEFSKEQLMSGDINNDGIIDETDMIYSNLSGVFLYTIPQTRT</sequence>
<dbReference type="PROSITE" id="PS51766">
    <property type="entry name" value="DOCKERIN"/>
    <property type="match status" value="1"/>
</dbReference>
<name>A0A645CW28_9ZZZZ</name>
<evidence type="ECO:0000313" key="2">
    <source>
        <dbReference type="EMBL" id="MPM80902.1"/>
    </source>
</evidence>
<dbReference type="InterPro" id="IPR002105">
    <property type="entry name" value="Dockerin_1_rpt"/>
</dbReference>
<dbReference type="SUPFAM" id="SSF63446">
    <property type="entry name" value="Type I dockerin domain"/>
    <property type="match status" value="1"/>
</dbReference>
<dbReference type="Pfam" id="PF00404">
    <property type="entry name" value="Dockerin_1"/>
    <property type="match status" value="1"/>
</dbReference>
<feature type="domain" description="Dockerin" evidence="1">
    <location>
        <begin position="101"/>
        <end position="168"/>
    </location>
</feature>
<evidence type="ECO:0000259" key="1">
    <source>
        <dbReference type="PROSITE" id="PS51766"/>
    </source>
</evidence>
<dbReference type="Gene3D" id="1.10.1330.10">
    <property type="entry name" value="Dockerin domain"/>
    <property type="match status" value="1"/>
</dbReference>
<proteinExistence type="predicted"/>
<dbReference type="AlphaFoldDB" id="A0A645CW28"/>
<dbReference type="InterPro" id="IPR016134">
    <property type="entry name" value="Dockerin_dom"/>
</dbReference>